<evidence type="ECO:0000313" key="6">
    <source>
        <dbReference type="EMBL" id="HIX57143.1"/>
    </source>
</evidence>
<feature type="region of interest" description="Disordered" evidence="4">
    <location>
        <begin position="554"/>
        <end position="629"/>
    </location>
</feature>
<feature type="compositionally biased region" description="Polar residues" evidence="4">
    <location>
        <begin position="499"/>
        <end position="521"/>
    </location>
</feature>
<dbReference type="PANTHER" id="PTHR13943:SF77">
    <property type="entry name" value="LRAT DOMAIN-CONTAINING PROTEIN"/>
    <property type="match status" value="1"/>
</dbReference>
<protein>
    <submittedName>
        <fullName evidence="6">Lecithin retinol acyltransferase family protein</fullName>
    </submittedName>
</protein>
<gene>
    <name evidence="6" type="ORF">H9850_06695</name>
</gene>
<dbReference type="EMBL" id="DXEV01000132">
    <property type="protein sequence ID" value="HIX57143.1"/>
    <property type="molecule type" value="Genomic_DNA"/>
</dbReference>
<dbReference type="GO" id="GO:0070292">
    <property type="term" value="P:N-acylphosphatidylethanolamine metabolic process"/>
    <property type="evidence" value="ECO:0007669"/>
    <property type="project" value="TreeGrafter"/>
</dbReference>
<keyword evidence="3" id="KW-0443">Lipid metabolism</keyword>
<proteinExistence type="predicted"/>
<keyword evidence="1" id="KW-0808">Transferase</keyword>
<feature type="compositionally biased region" description="Low complexity" evidence="4">
    <location>
        <begin position="247"/>
        <end position="262"/>
    </location>
</feature>
<feature type="compositionally biased region" description="Polar residues" evidence="4">
    <location>
        <begin position="398"/>
        <end position="411"/>
    </location>
</feature>
<name>A0A9D2B0Y4_9GAMM</name>
<feature type="region of interest" description="Disordered" evidence="4">
    <location>
        <begin position="397"/>
        <end position="445"/>
    </location>
</feature>
<dbReference type="GO" id="GO:0008970">
    <property type="term" value="F:phospholipase A1 activity"/>
    <property type="evidence" value="ECO:0007669"/>
    <property type="project" value="TreeGrafter"/>
</dbReference>
<dbReference type="PANTHER" id="PTHR13943">
    <property type="entry name" value="HRAS-LIKE SUPPRESSOR - RELATED"/>
    <property type="match status" value="1"/>
</dbReference>
<reference evidence="6" key="1">
    <citation type="journal article" date="2021" name="PeerJ">
        <title>Extensive microbial diversity within the chicken gut microbiome revealed by metagenomics and culture.</title>
        <authorList>
            <person name="Gilroy R."/>
            <person name="Ravi A."/>
            <person name="Getino M."/>
            <person name="Pursley I."/>
            <person name="Horton D.L."/>
            <person name="Alikhan N.F."/>
            <person name="Baker D."/>
            <person name="Gharbi K."/>
            <person name="Hall N."/>
            <person name="Watson M."/>
            <person name="Adriaenssens E.M."/>
            <person name="Foster-Nyarko E."/>
            <person name="Jarju S."/>
            <person name="Secka A."/>
            <person name="Antonio M."/>
            <person name="Oren A."/>
            <person name="Chaudhuri R.R."/>
            <person name="La Ragione R."/>
            <person name="Hildebrand F."/>
            <person name="Pallen M.J."/>
        </authorList>
    </citation>
    <scope>NUCLEOTIDE SEQUENCE</scope>
    <source>
        <strain evidence="6">USASDec5-558</strain>
    </source>
</reference>
<feature type="region of interest" description="Disordered" evidence="4">
    <location>
        <begin position="241"/>
        <end position="262"/>
    </location>
</feature>
<reference evidence="6" key="2">
    <citation type="submission" date="2021-04" db="EMBL/GenBank/DDBJ databases">
        <authorList>
            <person name="Gilroy R."/>
        </authorList>
    </citation>
    <scope>NUCLEOTIDE SEQUENCE</scope>
    <source>
        <strain evidence="6">USASDec5-558</strain>
    </source>
</reference>
<evidence type="ECO:0000256" key="3">
    <source>
        <dbReference type="ARBA" id="ARBA00023098"/>
    </source>
</evidence>
<dbReference type="Gene3D" id="3.90.1720.10">
    <property type="entry name" value="endopeptidase domain like (from Nostoc punctiforme)"/>
    <property type="match status" value="1"/>
</dbReference>
<feature type="compositionally biased region" description="Basic residues" evidence="4">
    <location>
        <begin position="557"/>
        <end position="566"/>
    </location>
</feature>
<dbReference type="InterPro" id="IPR051496">
    <property type="entry name" value="H-rev107_PLA/AT"/>
</dbReference>
<dbReference type="GO" id="GO:0004623">
    <property type="term" value="F:phospholipase A2 activity"/>
    <property type="evidence" value="ECO:0007669"/>
    <property type="project" value="TreeGrafter"/>
</dbReference>
<feature type="compositionally biased region" description="Basic and acidic residues" evidence="4">
    <location>
        <begin position="414"/>
        <end position="431"/>
    </location>
</feature>
<evidence type="ECO:0000256" key="2">
    <source>
        <dbReference type="ARBA" id="ARBA00022801"/>
    </source>
</evidence>
<feature type="domain" description="LRAT" evidence="5">
    <location>
        <begin position="17"/>
        <end position="111"/>
    </location>
</feature>
<dbReference type="Pfam" id="PF04970">
    <property type="entry name" value="LRAT"/>
    <property type="match status" value="1"/>
</dbReference>
<evidence type="ECO:0000256" key="4">
    <source>
        <dbReference type="SAM" id="MobiDB-lite"/>
    </source>
</evidence>
<keyword evidence="2" id="KW-0378">Hydrolase</keyword>
<comment type="caution">
    <text evidence="6">The sequence shown here is derived from an EMBL/GenBank/DDBJ whole genome shotgun (WGS) entry which is preliminary data.</text>
</comment>
<keyword evidence="6" id="KW-0012">Acyltransferase</keyword>
<evidence type="ECO:0000313" key="7">
    <source>
        <dbReference type="Proteomes" id="UP000886829"/>
    </source>
</evidence>
<dbReference type="GO" id="GO:0016410">
    <property type="term" value="F:N-acyltransferase activity"/>
    <property type="evidence" value="ECO:0007669"/>
    <property type="project" value="TreeGrafter"/>
</dbReference>
<sequence length="629" mass="68833">MVSKSQKINPLLRVGDHLIARRFAYNHHGLYMGDGRVLEYIQNGGVTIVPLETFAQRHAVYIREHSEAKFTGEEAVKRGLTRLGENNYNLLTCNCEHFVNWCIDGVSNSRQVDNLILTIIPFYSLFHKSNFIRGCLKIVFDNPASLDAALERINIHNLNVTDPITRAKELSEDVLGTQRQGIVNLTAKITSATQLSKEYTSWLRYKKNSITSHLAALNRTLSHPAATLHLIGNKLGLTSHTQHQADSQMPSSIPSSMQSSMPSPIAAFTTATASDTAPAPAVTPFGNNAVPCPSLSTYDANNVPTPAALELHAEATVTPPESFWQRRAMLRDPSAHHSWLGTNLATVAASKLLGRKDIQTDQKAPLDPDLSARTSDLHEAVNPEFAEFELNASPAATADTSAKVSTASRATVTGKDELSEKASHSSLKERSAQQQWQAEADTDHQRALSARLPKVHIHLQCSTLNGESFDPNTAQKELQRASLRHSQSELEAIVAPQDWHSSASQRQALSNTTQDYERSSMGNAYTETPEEYGYSLNDLVLEVAHQVTQDLRTQQRTWRRLQRRHSSSADNGAPAPTTSTASVPLLPMETITSDTTDTADDQPANKLADKPTDPAAPANKAAPTTQNNG</sequence>
<dbReference type="PROSITE" id="PS51934">
    <property type="entry name" value="LRAT"/>
    <property type="match status" value="1"/>
</dbReference>
<dbReference type="InterPro" id="IPR007053">
    <property type="entry name" value="LRAT_dom"/>
</dbReference>
<evidence type="ECO:0000259" key="5">
    <source>
        <dbReference type="PROSITE" id="PS51934"/>
    </source>
</evidence>
<dbReference type="GO" id="GO:0005737">
    <property type="term" value="C:cytoplasm"/>
    <property type="evidence" value="ECO:0007669"/>
    <property type="project" value="TreeGrafter"/>
</dbReference>
<feature type="region of interest" description="Disordered" evidence="4">
    <location>
        <begin position="497"/>
        <end position="521"/>
    </location>
</feature>
<evidence type="ECO:0000256" key="1">
    <source>
        <dbReference type="ARBA" id="ARBA00022679"/>
    </source>
</evidence>
<feature type="compositionally biased region" description="Low complexity" evidence="4">
    <location>
        <begin position="613"/>
        <end position="629"/>
    </location>
</feature>
<accession>A0A9D2B0Y4</accession>
<dbReference type="Proteomes" id="UP000886829">
    <property type="component" value="Unassembled WGS sequence"/>
</dbReference>
<dbReference type="AlphaFoldDB" id="A0A9D2B0Y4"/>
<organism evidence="6 7">
    <name type="scientific">Candidatus Anaerobiospirillum pullistercoris</name>
    <dbReference type="NCBI Taxonomy" id="2838452"/>
    <lineage>
        <taxon>Bacteria</taxon>
        <taxon>Pseudomonadati</taxon>
        <taxon>Pseudomonadota</taxon>
        <taxon>Gammaproteobacteria</taxon>
        <taxon>Aeromonadales</taxon>
        <taxon>Succinivibrionaceae</taxon>
        <taxon>Anaerobiospirillum</taxon>
    </lineage>
</organism>